<protein>
    <submittedName>
        <fullName evidence="1">RIKEN cDNA 1700016H13 gene</fullName>
    </submittedName>
</protein>
<dbReference type="OMA" id="YEVQEPW"/>
<organism evidence="1 2">
    <name type="scientific">Nannospalax galili</name>
    <name type="common">Northern Israeli blind subterranean mole rat</name>
    <name type="synonym">Spalax galili</name>
    <dbReference type="NCBI Taxonomy" id="1026970"/>
    <lineage>
        <taxon>Eukaryota</taxon>
        <taxon>Metazoa</taxon>
        <taxon>Chordata</taxon>
        <taxon>Craniata</taxon>
        <taxon>Vertebrata</taxon>
        <taxon>Euteleostomi</taxon>
        <taxon>Mammalia</taxon>
        <taxon>Eutheria</taxon>
        <taxon>Euarchontoglires</taxon>
        <taxon>Glires</taxon>
        <taxon>Rodentia</taxon>
        <taxon>Myomorpha</taxon>
        <taxon>Muroidea</taxon>
        <taxon>Spalacidae</taxon>
        <taxon>Spalacinae</taxon>
        <taxon>Nannospalax</taxon>
    </lineage>
</organism>
<gene>
    <name evidence="1" type="primary">CUNH4orf36</name>
</gene>
<accession>A0A8C6RME1</accession>
<reference evidence="1" key="2">
    <citation type="submission" date="2025-09" db="UniProtKB">
        <authorList>
            <consortium name="Ensembl"/>
        </authorList>
    </citation>
    <scope>IDENTIFICATION</scope>
</reference>
<dbReference type="Proteomes" id="UP000694381">
    <property type="component" value="Unassembled WGS sequence"/>
</dbReference>
<dbReference type="GeneTree" id="ENSGT00390000015549"/>
<sequence>AYGLPRRNTVKAILRGSCYKVQEPWDLASLTKTWYMNIANIKLPFLGEITFGSPVKLTPCKTNKDGLLPSAEAIKVEKEYEMKHLMKLKCREDAYAQVCFPLREKQGGLRRPLQPK</sequence>
<proteinExistence type="predicted"/>
<evidence type="ECO:0000313" key="1">
    <source>
        <dbReference type="Ensembl" id="ENSNGAP00000019429.1"/>
    </source>
</evidence>
<dbReference type="InterPro" id="IPR027825">
    <property type="entry name" value="DUF4522"/>
</dbReference>
<dbReference type="AlphaFoldDB" id="A0A8C6RME1"/>
<dbReference type="Ensembl" id="ENSNGAT00000025091.1">
    <property type="protein sequence ID" value="ENSNGAP00000019429.1"/>
    <property type="gene ID" value="ENSNGAG00000019259.1"/>
</dbReference>
<dbReference type="PANTHER" id="PTHR38002:SF1">
    <property type="entry name" value="CHROMOSOME 4 OPEN READING FRAME 36"/>
    <property type="match status" value="1"/>
</dbReference>
<keyword evidence="2" id="KW-1185">Reference proteome</keyword>
<dbReference type="PANTHER" id="PTHR38002">
    <property type="entry name" value="C4ORF36 ISOFORM 11"/>
    <property type="match status" value="1"/>
</dbReference>
<evidence type="ECO:0000313" key="2">
    <source>
        <dbReference type="Proteomes" id="UP000694381"/>
    </source>
</evidence>
<name>A0A8C6RME1_NANGA</name>
<reference evidence="1" key="1">
    <citation type="submission" date="2025-08" db="UniProtKB">
        <authorList>
            <consortium name="Ensembl"/>
        </authorList>
    </citation>
    <scope>IDENTIFICATION</scope>
</reference>
<dbReference type="Pfam" id="PF15022">
    <property type="entry name" value="DUF4522"/>
    <property type="match status" value="1"/>
</dbReference>